<proteinExistence type="predicted"/>
<dbReference type="AlphaFoldDB" id="A0A9N9JGX2"/>
<feature type="non-terminal residue" evidence="1">
    <location>
        <position position="1"/>
    </location>
</feature>
<sequence>HYDLEVIALEHNPMFVTIFIDVTINNYVIVLFHGYENQNREFIQAIKDPDYLTPSTF</sequence>
<evidence type="ECO:0000313" key="2">
    <source>
        <dbReference type="Proteomes" id="UP000789396"/>
    </source>
</evidence>
<protein>
    <submittedName>
        <fullName evidence="1">8510_t:CDS:1</fullName>
    </submittedName>
</protein>
<gene>
    <name evidence="1" type="ORF">RFULGI_LOCUS15631</name>
</gene>
<dbReference type="Proteomes" id="UP000789396">
    <property type="component" value="Unassembled WGS sequence"/>
</dbReference>
<keyword evidence="2" id="KW-1185">Reference proteome</keyword>
<name>A0A9N9JGX2_9GLOM</name>
<reference evidence="1" key="1">
    <citation type="submission" date="2021-06" db="EMBL/GenBank/DDBJ databases">
        <authorList>
            <person name="Kallberg Y."/>
            <person name="Tangrot J."/>
            <person name="Rosling A."/>
        </authorList>
    </citation>
    <scope>NUCLEOTIDE SEQUENCE</scope>
    <source>
        <strain evidence="1">IN212</strain>
    </source>
</reference>
<comment type="caution">
    <text evidence="1">The sequence shown here is derived from an EMBL/GenBank/DDBJ whole genome shotgun (WGS) entry which is preliminary data.</text>
</comment>
<organism evidence="1 2">
    <name type="scientific">Racocetra fulgida</name>
    <dbReference type="NCBI Taxonomy" id="60492"/>
    <lineage>
        <taxon>Eukaryota</taxon>
        <taxon>Fungi</taxon>
        <taxon>Fungi incertae sedis</taxon>
        <taxon>Mucoromycota</taxon>
        <taxon>Glomeromycotina</taxon>
        <taxon>Glomeromycetes</taxon>
        <taxon>Diversisporales</taxon>
        <taxon>Gigasporaceae</taxon>
        <taxon>Racocetra</taxon>
    </lineage>
</organism>
<dbReference type="OrthoDB" id="2426014at2759"/>
<accession>A0A9N9JGX2</accession>
<evidence type="ECO:0000313" key="1">
    <source>
        <dbReference type="EMBL" id="CAG8778751.1"/>
    </source>
</evidence>
<dbReference type="EMBL" id="CAJVPZ010051241">
    <property type="protein sequence ID" value="CAG8778751.1"/>
    <property type="molecule type" value="Genomic_DNA"/>
</dbReference>